<feature type="transmembrane region" description="Helical" evidence="7">
    <location>
        <begin position="231"/>
        <end position="249"/>
    </location>
</feature>
<keyword evidence="3 7" id="KW-0812">Transmembrane</keyword>
<evidence type="ECO:0000256" key="2">
    <source>
        <dbReference type="ARBA" id="ARBA00022475"/>
    </source>
</evidence>
<dbReference type="Proteomes" id="UP001139011">
    <property type="component" value="Unassembled WGS sequence"/>
</dbReference>
<evidence type="ECO:0000256" key="4">
    <source>
        <dbReference type="ARBA" id="ARBA00022989"/>
    </source>
</evidence>
<sequence length="922" mass="105394">MNEKLKRNAPLLVITMLFAISVWFLLRAMIKYILLFMIPQNDSMPILPLIGNAAKRSLVELIVSTFLFIAAWALATRITHYQKILWRWIFLVNMVAGITFQYGWNATAPVYSKLLPYFFGNMERIEVNTSSFLTPELVQVITGNVRNLQLLILALPGIAIGIVLLWLGKMVSQHQMDLIELFKEWEYKSDKLGNFFRQQEKEKWPDVQLGKSESNGEMVVLKGKDRALNKLIVGSIGTGKSAALMLPMINQDLHHMTRMINSFKADRTEEDYISRVQGMHLNGMSIIDPSNELCKDVMQLVKAHQIPEESVFYIDPTNPHTPSINPMMAPVDKVAEIFTEVIAGLGESSDYFFEQSQRVHLKHYIYLCKLHEPGKEVTFDDLIDMYNDPQLVYLMHLQLKKQLPTNISEIEDRDERNHWKIVKGISDWFEASIGVETVRKGPMEVPLFIEDESSLYFKDPKVYDKKAEHVVGLRNILNDMAANILLRRVLFGRSDFDFDKHLEYGGILLLNTALGELSALSSVLGKFVLLSLQNAVFRRTPKTSAYHPIYVDEFPEYINRQFASFPAQSRKYKVIVTVATQTLAQLQLKYGADFMQTLLGTLRNKFVYGDANEHDSKLFSSIFGEKITYTEAESEQQVSALFDSPSRRGGSSYTQTKEAILSQNDLIYLKEFRCAVKIVSDNRPMPVQVIKANFVPQEEFEEAKVEVNYEAGQHWLSIRNAGLQGDRQQDILIDPIPTEQDIIDAWMIDTSLEQQQEEKKEETVVEVIDGKIQILPLRDPDQTKPSSEIKIGETKVVKGKAQINDNMVPLFRVEIEEFTRAPVHVEIEQAPAIEDDPVEDDDTFVPVFNPNSVINESATRHTHMDLQEEEDEEEDIVDFFVAANRLKSDLSQNDEKQVRRSDLTGSKSHSIAEELSKHLEND</sequence>
<dbReference type="GO" id="GO:0005886">
    <property type="term" value="C:plasma membrane"/>
    <property type="evidence" value="ECO:0007669"/>
    <property type="project" value="UniProtKB-SubCell"/>
</dbReference>
<keyword evidence="2" id="KW-1003">Cell membrane</keyword>
<evidence type="ECO:0000256" key="6">
    <source>
        <dbReference type="SAM" id="MobiDB-lite"/>
    </source>
</evidence>
<protein>
    <submittedName>
        <fullName evidence="9">TraM recognition domain-containing protein</fullName>
    </submittedName>
</protein>
<feature type="compositionally biased region" description="Basic and acidic residues" evidence="6">
    <location>
        <begin position="893"/>
        <end position="902"/>
    </location>
</feature>
<comment type="subcellular location">
    <subcellularLocation>
        <location evidence="1">Cell membrane</location>
        <topology evidence="1">Multi-pass membrane protein</topology>
    </subcellularLocation>
</comment>
<keyword evidence="10" id="KW-1185">Reference proteome</keyword>
<evidence type="ECO:0000259" key="8">
    <source>
        <dbReference type="Pfam" id="PF12696"/>
    </source>
</evidence>
<dbReference type="InterPro" id="IPR032689">
    <property type="entry name" value="TraG-D_C"/>
</dbReference>
<dbReference type="CDD" id="cd01127">
    <property type="entry name" value="TrwB_TraG_TraD_VirD4"/>
    <property type="match status" value="1"/>
</dbReference>
<evidence type="ECO:0000313" key="10">
    <source>
        <dbReference type="Proteomes" id="UP001139011"/>
    </source>
</evidence>
<evidence type="ECO:0000256" key="7">
    <source>
        <dbReference type="SAM" id="Phobius"/>
    </source>
</evidence>
<keyword evidence="4 7" id="KW-1133">Transmembrane helix</keyword>
<dbReference type="SUPFAM" id="SSF52540">
    <property type="entry name" value="P-loop containing nucleoside triphosphate hydrolases"/>
    <property type="match status" value="1"/>
</dbReference>
<feature type="transmembrane region" description="Helical" evidence="7">
    <location>
        <begin position="12"/>
        <end position="38"/>
    </location>
</feature>
<evidence type="ECO:0000313" key="9">
    <source>
        <dbReference type="EMBL" id="MCK6259552.1"/>
    </source>
</evidence>
<dbReference type="RefSeq" id="WP_248254916.1">
    <property type="nucleotide sequence ID" value="NZ_JAIWJX010000004.1"/>
</dbReference>
<accession>A0A9X1XEP2</accession>
<organism evidence="9 10">
    <name type="scientific">Fictibacillus marinisediminis</name>
    <dbReference type="NCBI Taxonomy" id="2878389"/>
    <lineage>
        <taxon>Bacteria</taxon>
        <taxon>Bacillati</taxon>
        <taxon>Bacillota</taxon>
        <taxon>Bacilli</taxon>
        <taxon>Bacillales</taxon>
        <taxon>Fictibacillaceae</taxon>
        <taxon>Fictibacillus</taxon>
    </lineage>
</organism>
<name>A0A9X1XEP2_9BACL</name>
<dbReference type="AlphaFoldDB" id="A0A9X1XEP2"/>
<evidence type="ECO:0000256" key="1">
    <source>
        <dbReference type="ARBA" id="ARBA00004651"/>
    </source>
</evidence>
<dbReference type="PANTHER" id="PTHR37937:SF1">
    <property type="entry name" value="CONJUGATIVE TRANSFER: DNA TRANSPORT"/>
    <property type="match status" value="1"/>
</dbReference>
<proteinExistence type="predicted"/>
<dbReference type="InterPro" id="IPR027417">
    <property type="entry name" value="P-loop_NTPase"/>
</dbReference>
<gene>
    <name evidence="9" type="ORF">LCY76_23570</name>
</gene>
<reference evidence="9" key="1">
    <citation type="submission" date="2021-09" db="EMBL/GenBank/DDBJ databases">
        <title>Genome analysis of Fictibacillus sp. KIGAM418 isolated from marine sediment.</title>
        <authorList>
            <person name="Seo M.-J."/>
            <person name="Cho E.-S."/>
            <person name="Hwang C.Y."/>
        </authorList>
    </citation>
    <scope>NUCLEOTIDE SEQUENCE</scope>
    <source>
        <strain evidence="9">KIGAM418</strain>
    </source>
</reference>
<feature type="transmembrane region" description="Helical" evidence="7">
    <location>
        <begin position="148"/>
        <end position="167"/>
    </location>
</feature>
<dbReference type="Gene3D" id="3.40.50.300">
    <property type="entry name" value="P-loop containing nucleotide triphosphate hydrolases"/>
    <property type="match status" value="1"/>
</dbReference>
<feature type="compositionally biased region" description="Basic and acidic residues" evidence="6">
    <location>
        <begin position="910"/>
        <end position="922"/>
    </location>
</feature>
<evidence type="ECO:0000256" key="5">
    <source>
        <dbReference type="ARBA" id="ARBA00023136"/>
    </source>
</evidence>
<feature type="region of interest" description="Disordered" evidence="6">
    <location>
        <begin position="890"/>
        <end position="922"/>
    </location>
</feature>
<dbReference type="InterPro" id="IPR051539">
    <property type="entry name" value="T4SS-coupling_protein"/>
</dbReference>
<feature type="transmembrane region" description="Helical" evidence="7">
    <location>
        <begin position="84"/>
        <end position="104"/>
    </location>
</feature>
<dbReference type="EMBL" id="JAIWJX010000004">
    <property type="protein sequence ID" value="MCK6259552.1"/>
    <property type="molecule type" value="Genomic_DNA"/>
</dbReference>
<evidence type="ECO:0000256" key="3">
    <source>
        <dbReference type="ARBA" id="ARBA00022692"/>
    </source>
</evidence>
<dbReference type="Pfam" id="PF12696">
    <property type="entry name" value="TraG-D_C"/>
    <property type="match status" value="1"/>
</dbReference>
<feature type="transmembrane region" description="Helical" evidence="7">
    <location>
        <begin position="58"/>
        <end position="75"/>
    </location>
</feature>
<comment type="caution">
    <text evidence="9">The sequence shown here is derived from an EMBL/GenBank/DDBJ whole genome shotgun (WGS) entry which is preliminary data.</text>
</comment>
<keyword evidence="5 7" id="KW-0472">Membrane</keyword>
<feature type="domain" description="TraD/TraG TraM recognition site" evidence="8">
    <location>
        <begin position="550"/>
        <end position="669"/>
    </location>
</feature>
<dbReference type="PANTHER" id="PTHR37937">
    <property type="entry name" value="CONJUGATIVE TRANSFER: DNA TRANSPORT"/>
    <property type="match status" value="1"/>
</dbReference>